<keyword evidence="2" id="KW-1185">Reference proteome</keyword>
<comment type="caution">
    <text evidence="1">The sequence shown here is derived from an EMBL/GenBank/DDBJ whole genome shotgun (WGS) entry which is preliminary data.</text>
</comment>
<gene>
    <name evidence="1" type="ORF">A8709_04680</name>
</gene>
<name>A0A1C0ZSE9_9BACL</name>
<evidence type="ECO:0000313" key="1">
    <source>
        <dbReference type="EMBL" id="OCT11002.1"/>
    </source>
</evidence>
<accession>A0A1C0ZSE9</accession>
<evidence type="ECO:0008006" key="3">
    <source>
        <dbReference type="Google" id="ProtNLM"/>
    </source>
</evidence>
<dbReference type="InterPro" id="IPR006524">
    <property type="entry name" value="ArpU-like"/>
</dbReference>
<proteinExistence type="predicted"/>
<reference evidence="2" key="1">
    <citation type="submission" date="2016-05" db="EMBL/GenBank/DDBJ databases">
        <title>Paenibacillus oryzae. sp. nov., isolated from the rice root.</title>
        <authorList>
            <person name="Zhang J."/>
            <person name="Zhang X."/>
        </authorList>
    </citation>
    <scope>NUCLEOTIDE SEQUENCE [LARGE SCALE GENOMIC DNA]</scope>
    <source>
        <strain evidence="2">KCTC13222</strain>
    </source>
</reference>
<dbReference type="EMBL" id="LYPC01000028">
    <property type="protein sequence ID" value="OCT11002.1"/>
    <property type="molecule type" value="Genomic_DNA"/>
</dbReference>
<sequence length="141" mass="16884">MAELIFNIEQEQIDRRATRKRVESVLEAVRMYRAMGYLRKENEAISNMNKLFQVSEQAAPYQVGSEQYLLGMCGEVEQAISRLDEQEQEIIRERYLKRDKTFDFLLFHEFHLSERTYRRKKGRAIEKLAYMLRLEVKVLEG</sequence>
<evidence type="ECO:0000313" key="2">
    <source>
        <dbReference type="Proteomes" id="UP000093309"/>
    </source>
</evidence>
<dbReference type="AlphaFoldDB" id="A0A1C0ZSE9"/>
<dbReference type="NCBIfam" id="TIGR01637">
    <property type="entry name" value="phage_arpU"/>
    <property type="match status" value="1"/>
</dbReference>
<protein>
    <recommendedName>
        <fullName evidence="3">ArpU family transcriptional regulator</fullName>
    </recommendedName>
</protein>
<dbReference type="RefSeq" id="WP_065857641.1">
    <property type="nucleotide sequence ID" value="NZ_LYPC01000028.1"/>
</dbReference>
<dbReference type="Proteomes" id="UP000093309">
    <property type="component" value="Unassembled WGS sequence"/>
</dbReference>
<organism evidence="1 2">
    <name type="scientific">Paenibacillus pectinilyticus</name>
    <dbReference type="NCBI Taxonomy" id="512399"/>
    <lineage>
        <taxon>Bacteria</taxon>
        <taxon>Bacillati</taxon>
        <taxon>Bacillota</taxon>
        <taxon>Bacilli</taxon>
        <taxon>Bacillales</taxon>
        <taxon>Paenibacillaceae</taxon>
        <taxon>Paenibacillus</taxon>
    </lineage>
</organism>
<dbReference type="OrthoDB" id="1797434at2"/>
<dbReference type="STRING" id="512399.A8709_04680"/>